<dbReference type="OrthoDB" id="6710124at2"/>
<keyword evidence="2" id="KW-1185">Reference proteome</keyword>
<dbReference type="AlphaFoldDB" id="A0A1U7PSZ1"/>
<evidence type="ECO:0000313" key="2">
    <source>
        <dbReference type="Proteomes" id="UP000187261"/>
    </source>
</evidence>
<proteinExistence type="predicted"/>
<sequence>MNKIKESNQVAIVSNFQDLIGHRFHNDNNAVCWQRNLVADFQEIVDKLTLSSNITEISIDDLNSLQLLPAGEEARGIIMNDLLLLTDYGGSPSLNLIRCYDRDDSLDYISTDVYSYHVDRSPVATDTFLCTYYGAASDIVPNQECIRKMDIPEIREKLMQLYDDSSKDFEEFLADNYFDLHYQALPGAQPTNLGNGNLWRLAVDHPGQEVLPCVHRAPEEKDGQLRLLLIC</sequence>
<protein>
    <recommendedName>
        <fullName evidence="3">DUF1826 domain-containing protein</fullName>
    </recommendedName>
</protein>
<dbReference type="EMBL" id="FTPU01000002">
    <property type="protein sequence ID" value="SIT95644.1"/>
    <property type="molecule type" value="Genomic_DNA"/>
</dbReference>
<accession>A0A1U7PSZ1</accession>
<evidence type="ECO:0000313" key="1">
    <source>
        <dbReference type="EMBL" id="SIT95644.1"/>
    </source>
</evidence>
<name>A0A1U7PSZ1_9FLAO</name>
<gene>
    <name evidence="1" type="ORF">SAMN05660493_00295</name>
</gene>
<dbReference type="Proteomes" id="UP000187261">
    <property type="component" value="Unassembled WGS sequence"/>
</dbReference>
<organism evidence="1 2">
    <name type="scientific">Epilithonimonas bovis DSM 19482</name>
    <dbReference type="NCBI Taxonomy" id="1121284"/>
    <lineage>
        <taxon>Bacteria</taxon>
        <taxon>Pseudomonadati</taxon>
        <taxon>Bacteroidota</taxon>
        <taxon>Flavobacteriia</taxon>
        <taxon>Flavobacteriales</taxon>
        <taxon>Weeksellaceae</taxon>
        <taxon>Chryseobacterium group</taxon>
        <taxon>Epilithonimonas</taxon>
    </lineage>
</organism>
<evidence type="ECO:0008006" key="3">
    <source>
        <dbReference type="Google" id="ProtNLM"/>
    </source>
</evidence>
<dbReference type="STRING" id="1121284.SAMN05660493_00295"/>
<reference evidence="2" key="1">
    <citation type="submission" date="2016-10" db="EMBL/GenBank/DDBJ databases">
        <authorList>
            <person name="Varghese N."/>
            <person name="Submissions S."/>
        </authorList>
    </citation>
    <scope>NUCLEOTIDE SEQUENCE [LARGE SCALE GENOMIC DNA]</scope>
    <source>
        <strain evidence="2">DSM 19482</strain>
    </source>
</reference>